<protein>
    <submittedName>
        <fullName evidence="3">Uncharacterized protein</fullName>
    </submittedName>
</protein>
<dbReference type="AlphaFoldDB" id="W0A3N8"/>
<keyword evidence="2" id="KW-0472">Membrane</keyword>
<proteinExistence type="predicted"/>
<sequence>MIAATPASARRHDDWHRDRRHHDRNDNTAAGVAIGVGLLGIAAAVAAKNKRKADERRDADRYGYGGDYFSPAPNVSCYRGERRCFVRDQFSYEWTDRQFPYDPHRRGF</sequence>
<keyword evidence="2" id="KW-0812">Transmembrane</keyword>
<dbReference type="HOGENOM" id="CLU_2195253_0_0_5"/>
<gene>
    <name evidence="3" type="ORF">NX02_03980</name>
</gene>
<dbReference type="eggNOG" id="ENOG5031CB9">
    <property type="taxonomic scope" value="Bacteria"/>
</dbReference>
<dbReference type="STRING" id="1123269.NX02_03980"/>
<evidence type="ECO:0000313" key="3">
    <source>
        <dbReference type="EMBL" id="AHE52549.1"/>
    </source>
</evidence>
<accession>W0A3N8</accession>
<organism evidence="3 4">
    <name type="scientific">Sphingomonas sanxanigenens DSM 19645 = NX02</name>
    <dbReference type="NCBI Taxonomy" id="1123269"/>
    <lineage>
        <taxon>Bacteria</taxon>
        <taxon>Pseudomonadati</taxon>
        <taxon>Pseudomonadota</taxon>
        <taxon>Alphaproteobacteria</taxon>
        <taxon>Sphingomonadales</taxon>
        <taxon>Sphingomonadaceae</taxon>
        <taxon>Sphingomonas</taxon>
    </lineage>
</organism>
<name>W0A3N8_9SPHN</name>
<dbReference type="Proteomes" id="UP000018851">
    <property type="component" value="Chromosome"/>
</dbReference>
<keyword evidence="2" id="KW-1133">Transmembrane helix</keyword>
<dbReference type="EMBL" id="CP006644">
    <property type="protein sequence ID" value="AHE52549.1"/>
    <property type="molecule type" value="Genomic_DNA"/>
</dbReference>
<feature type="transmembrane region" description="Helical" evidence="2">
    <location>
        <begin position="28"/>
        <end position="47"/>
    </location>
</feature>
<keyword evidence="4" id="KW-1185">Reference proteome</keyword>
<reference evidence="3 4" key="1">
    <citation type="submission" date="2013-07" db="EMBL/GenBank/DDBJ databases">
        <title>Completed genome of Sphingomonas sanxanigenens NX02.</title>
        <authorList>
            <person name="Ma T."/>
            <person name="Huang H."/>
            <person name="Wu M."/>
            <person name="Li X."/>
            <person name="Li G."/>
        </authorList>
    </citation>
    <scope>NUCLEOTIDE SEQUENCE [LARGE SCALE GENOMIC DNA]</scope>
    <source>
        <strain evidence="3 4">NX02</strain>
    </source>
</reference>
<evidence type="ECO:0000256" key="2">
    <source>
        <dbReference type="SAM" id="Phobius"/>
    </source>
</evidence>
<dbReference type="KEGG" id="ssan:NX02_03980"/>
<dbReference type="PATRIC" id="fig|1123269.5.peg.780"/>
<evidence type="ECO:0000313" key="4">
    <source>
        <dbReference type="Proteomes" id="UP000018851"/>
    </source>
</evidence>
<evidence type="ECO:0000256" key="1">
    <source>
        <dbReference type="SAM" id="MobiDB-lite"/>
    </source>
</evidence>
<feature type="region of interest" description="Disordered" evidence="1">
    <location>
        <begin position="1"/>
        <end position="28"/>
    </location>
</feature>